<dbReference type="InterPro" id="IPR027417">
    <property type="entry name" value="P-loop_NTPase"/>
</dbReference>
<feature type="compositionally biased region" description="Basic residues" evidence="1">
    <location>
        <begin position="43"/>
        <end position="57"/>
    </location>
</feature>
<dbReference type="Proteomes" id="UP000886998">
    <property type="component" value="Unassembled WGS sequence"/>
</dbReference>
<evidence type="ECO:0000256" key="1">
    <source>
        <dbReference type="SAM" id="MobiDB-lite"/>
    </source>
</evidence>
<dbReference type="PANTHER" id="PTHR23389">
    <property type="entry name" value="CHROMOSOME TRANSMISSION FIDELITY FACTOR 18"/>
    <property type="match status" value="1"/>
</dbReference>
<dbReference type="InterPro" id="IPR003959">
    <property type="entry name" value="ATPase_AAA_core"/>
</dbReference>
<feature type="compositionally biased region" description="Polar residues" evidence="1">
    <location>
        <begin position="591"/>
        <end position="606"/>
    </location>
</feature>
<feature type="compositionally biased region" description="Polar residues" evidence="1">
    <location>
        <begin position="339"/>
        <end position="360"/>
    </location>
</feature>
<dbReference type="SUPFAM" id="SSF52540">
    <property type="entry name" value="P-loop containing nucleoside triphosphate hydrolases"/>
    <property type="match status" value="1"/>
</dbReference>
<dbReference type="Pfam" id="PF00004">
    <property type="entry name" value="AAA"/>
    <property type="match status" value="1"/>
</dbReference>
<feature type="region of interest" description="Disordered" evidence="1">
    <location>
        <begin position="339"/>
        <end position="361"/>
    </location>
</feature>
<dbReference type="InterPro" id="IPR003593">
    <property type="entry name" value="AAA+_ATPase"/>
</dbReference>
<evidence type="ECO:0000259" key="2">
    <source>
        <dbReference type="SMART" id="SM00382"/>
    </source>
</evidence>
<accession>A0A8X6YTE9</accession>
<dbReference type="PANTHER" id="PTHR23389:SF21">
    <property type="entry name" value="ATPASE FAMILY AAA DOMAIN-CONTAINING PROTEIN 5"/>
    <property type="match status" value="1"/>
</dbReference>
<dbReference type="GO" id="GO:0005524">
    <property type="term" value="F:ATP binding"/>
    <property type="evidence" value="ECO:0007669"/>
    <property type="project" value="InterPro"/>
</dbReference>
<feature type="region of interest" description="Disordered" evidence="1">
    <location>
        <begin position="1"/>
        <end position="70"/>
    </location>
</feature>
<feature type="region of interest" description="Disordered" evidence="1">
    <location>
        <begin position="1045"/>
        <end position="1065"/>
    </location>
</feature>
<keyword evidence="4" id="KW-1185">Reference proteome</keyword>
<dbReference type="GO" id="GO:0003677">
    <property type="term" value="F:DNA binding"/>
    <property type="evidence" value="ECO:0007669"/>
    <property type="project" value="TreeGrafter"/>
</dbReference>
<reference evidence="3" key="1">
    <citation type="submission" date="2020-08" db="EMBL/GenBank/DDBJ databases">
        <title>Multicomponent nature underlies the extraordinary mechanical properties of spider dragline silk.</title>
        <authorList>
            <person name="Kono N."/>
            <person name="Nakamura H."/>
            <person name="Mori M."/>
            <person name="Yoshida Y."/>
            <person name="Ohtoshi R."/>
            <person name="Malay A.D."/>
            <person name="Moran D.A.P."/>
            <person name="Tomita M."/>
            <person name="Numata K."/>
            <person name="Arakawa K."/>
        </authorList>
    </citation>
    <scope>NUCLEOTIDE SEQUENCE</scope>
</reference>
<evidence type="ECO:0000313" key="3">
    <source>
        <dbReference type="EMBL" id="GFY78098.1"/>
    </source>
</evidence>
<name>A0A8X6YTE9_9ARAC</name>
<dbReference type="GO" id="GO:0016887">
    <property type="term" value="F:ATP hydrolysis activity"/>
    <property type="evidence" value="ECO:0007669"/>
    <property type="project" value="InterPro"/>
</dbReference>
<protein>
    <submittedName>
        <fullName evidence="3">ATPase family AAA domain-containing protein 5</fullName>
    </submittedName>
</protein>
<dbReference type="EMBL" id="BMAV01022820">
    <property type="protein sequence ID" value="GFY78098.1"/>
    <property type="molecule type" value="Genomic_DNA"/>
</dbReference>
<feature type="domain" description="AAA+ ATPase" evidence="2">
    <location>
        <begin position="984"/>
        <end position="1205"/>
    </location>
</feature>
<feature type="region of interest" description="Disordered" evidence="1">
    <location>
        <begin position="572"/>
        <end position="606"/>
    </location>
</feature>
<dbReference type="Gene3D" id="3.40.50.300">
    <property type="entry name" value="P-loop containing nucleotide triphosphate hydrolases"/>
    <property type="match status" value="1"/>
</dbReference>
<dbReference type="GO" id="GO:0005634">
    <property type="term" value="C:nucleus"/>
    <property type="evidence" value="ECO:0007669"/>
    <property type="project" value="TreeGrafter"/>
</dbReference>
<comment type="caution">
    <text evidence="3">The sequence shown here is derived from an EMBL/GenBank/DDBJ whole genome shotgun (WGS) entry which is preliminary data.</text>
</comment>
<gene>
    <name evidence="3" type="primary">Atad5</name>
    <name evidence="3" type="ORF">TNIN_9961</name>
</gene>
<sequence>MEVVDFDCQRKLSSSKTPSVDHSESCQELDSLENDKLSSHNSQLRKRGKKRLKKSKKIFSESDDQSPKISHDNCVKSDNALKLFPIFTLSNSQIGHKQSIKREPNLPDLEKICQKTKLNKKNTKIGKAISCKEASISNVMINSDSSSCTEVFDSESIKPLSAEILNGILDAGGHLKQDDANAVNDIKITKKKLTSEKEYDVLLSADSEENTIKPTRKKRKNIKNKVSDCTMLKFDDKAISEDVITEVEFNLKRTKNNSCEEIIAMKSERDQKLFPIFNKIKKNDIEELTECSSTEENFDSILKLMPTSESNCSSIGQVSSVTENLLPIVEKYTEQSVPNTLASVSSTPSKSLQKTSSPSDPNILMKENVLSSEKDLEKLVSQKCVLDCPLSLKPTSRGQSPEMECISNGKVNLTVDISQSSDKVLKSISKQISSPAKSIQSLELKNCSSSEVIDFAKGNSSPSKKLVFEELVIDSTSPLKVISPVSLSNVMDCSSSEQINLVEENAFLSIRDDSKELNADIYVLDSLLSSKSVQKDNLVTEPINCPKEDLSLFSQNDSKSLEESEKALFVSEKSTATASDRTQKKRKLKTNRASAESSTNMRVTRSQTIKDKCSLDQIATPLPMDSPRMKPDSTELTLNKTRRKIKQKKSKPDVLRLLGQSKGHFKSKNKLNSKNINPTKVFPIFSKSETPTLKNKSMGINTSVQKLPVNKKRSNSYLKDPGENKVKKARSDNIVKIESTSIKDTKKRKKIIKTSGDKGSSNVTEMSPASDDSITKIKVIDSLKNKSIACDNSESAHTAEKVNKTENFKKESVAVVNKHKSNFVVIKKVETLLPFPSYSHCSLSKREPDCLISNYHVAKDDLSDEVNIPEWNKIAGLTEIKKIDNLNMINFTENIAHSDSEMQLVDKRTKNRNVDEIDDVLWTDISNDYNLKEGISESTISDLNSWLLQWKSRFTKRNKIKQNESDDSCDSFSADSNDSFSDDLLNSVIIVGPPGCGKTSLVFSLANDHGFKVLEVNASSCRSGRNINHQLKEALESYHVENTKSGNMNLDEDEPSENTCDAMKSKERKNCNKKSITGFLQRDKNNDENKNIKNQPNVKNYFQVKSTSSAEPPKVLKNKESFDKFNNSFTALTNTNLKGASCFISTQTIILFDDIDVVFQEDEGLWSTIRSFLRISKKPVIFTVSRNLAIVKANLDTDIKVLNLKPMIQDLAVEKLNFQYEKNDRKNTNMNIKLLVNNCNDVRRSLLHGQFWSQQHTVVESKKELFSANTFLLGSLDFSAVDFISFLFENYTMEFLNVLSDYHRMGYDVLHSNFFTILNVIFESEITRSWQAVARKCKDPELGIKSESDSSDQTDLWKEACKIFESKKSTVQKGSSSKDLFVFSNVLEEFSFIDMLKGGFSRNVKWMSLPERIKKWTLGLPVCSEDDNLYYDDIILEISSLIQVLGLRIAQNKYCKSDSKENKKETLVLEHPIMNFDTVNEHKVEMQMQSIAPAFSASYLLNKTAFNLDYLSTLKTICHEESLKQTKSGKRSNRFLHYFDSISLFIDKYQIEQLLD</sequence>
<feature type="region of interest" description="Disordered" evidence="1">
    <location>
        <begin position="1078"/>
        <end position="1098"/>
    </location>
</feature>
<dbReference type="SMART" id="SM00382">
    <property type="entry name" value="AAA"/>
    <property type="match status" value="1"/>
</dbReference>
<dbReference type="OrthoDB" id="6437645at2759"/>
<organism evidence="3 4">
    <name type="scientific">Trichonephila inaurata madagascariensis</name>
    <dbReference type="NCBI Taxonomy" id="2747483"/>
    <lineage>
        <taxon>Eukaryota</taxon>
        <taxon>Metazoa</taxon>
        <taxon>Ecdysozoa</taxon>
        <taxon>Arthropoda</taxon>
        <taxon>Chelicerata</taxon>
        <taxon>Arachnida</taxon>
        <taxon>Araneae</taxon>
        <taxon>Araneomorphae</taxon>
        <taxon>Entelegynae</taxon>
        <taxon>Araneoidea</taxon>
        <taxon>Nephilidae</taxon>
        <taxon>Trichonephila</taxon>
        <taxon>Trichonephila inaurata</taxon>
    </lineage>
</organism>
<evidence type="ECO:0000313" key="4">
    <source>
        <dbReference type="Proteomes" id="UP000886998"/>
    </source>
</evidence>
<proteinExistence type="predicted"/>
<feature type="compositionally biased region" description="Basic and acidic residues" evidence="1">
    <location>
        <begin position="1081"/>
        <end position="1091"/>
    </location>
</feature>
<dbReference type="GO" id="GO:0061860">
    <property type="term" value="F:DNA clamp unloader activity"/>
    <property type="evidence" value="ECO:0007669"/>
    <property type="project" value="TreeGrafter"/>
</dbReference>